<keyword evidence="3" id="KW-1185">Reference proteome</keyword>
<dbReference type="Proteomes" id="UP000321424">
    <property type="component" value="Unassembled WGS sequence"/>
</dbReference>
<sequence length="135" mass="15028">MAADPVVEAGPQWLIRWLCRRPAKRRERRGQSAAQLLVLMARSMCHNGFDDTRERSMPERLDIPCRTSDSEELVVFGLARGERMRCRARDGRGSSCAARRWNIVSRSGRACGCASSNGSARSGPYAEGSGIRQKM</sequence>
<dbReference type="EMBL" id="BJXA01000010">
    <property type="protein sequence ID" value="GEM37620.1"/>
    <property type="molecule type" value="Genomic_DNA"/>
</dbReference>
<feature type="region of interest" description="Disordered" evidence="1">
    <location>
        <begin position="115"/>
        <end position="135"/>
    </location>
</feature>
<evidence type="ECO:0000313" key="3">
    <source>
        <dbReference type="Proteomes" id="UP000321424"/>
    </source>
</evidence>
<organism evidence="2 3">
    <name type="scientific">Nocardia ninae NBRC 108245</name>
    <dbReference type="NCBI Taxonomy" id="1210091"/>
    <lineage>
        <taxon>Bacteria</taxon>
        <taxon>Bacillati</taxon>
        <taxon>Actinomycetota</taxon>
        <taxon>Actinomycetes</taxon>
        <taxon>Mycobacteriales</taxon>
        <taxon>Nocardiaceae</taxon>
        <taxon>Nocardia</taxon>
    </lineage>
</organism>
<comment type="caution">
    <text evidence="2">The sequence shown here is derived from an EMBL/GenBank/DDBJ whole genome shotgun (WGS) entry which is preliminary data.</text>
</comment>
<evidence type="ECO:0000256" key="1">
    <source>
        <dbReference type="SAM" id="MobiDB-lite"/>
    </source>
</evidence>
<dbReference type="AlphaFoldDB" id="A0A511MAI7"/>
<protein>
    <submittedName>
        <fullName evidence="2">Uncharacterized protein</fullName>
    </submittedName>
</protein>
<reference evidence="2 3" key="1">
    <citation type="submission" date="2019-07" db="EMBL/GenBank/DDBJ databases">
        <title>Whole genome shotgun sequence of Nocardia ninae NBRC 108245.</title>
        <authorList>
            <person name="Hosoyama A."/>
            <person name="Uohara A."/>
            <person name="Ohji S."/>
            <person name="Ichikawa N."/>
        </authorList>
    </citation>
    <scope>NUCLEOTIDE SEQUENCE [LARGE SCALE GENOMIC DNA]</scope>
    <source>
        <strain evidence="2 3">NBRC 108245</strain>
    </source>
</reference>
<evidence type="ECO:0000313" key="2">
    <source>
        <dbReference type="EMBL" id="GEM37620.1"/>
    </source>
</evidence>
<proteinExistence type="predicted"/>
<accession>A0A511MAI7</accession>
<name>A0A511MAI7_9NOCA</name>
<gene>
    <name evidence="2" type="ORF">NN4_21390</name>
</gene>